<evidence type="ECO:0000256" key="2">
    <source>
        <dbReference type="ARBA" id="ARBA00022490"/>
    </source>
</evidence>
<dbReference type="GO" id="GO:0016020">
    <property type="term" value="C:membrane"/>
    <property type="evidence" value="ECO:0007669"/>
    <property type="project" value="TreeGrafter"/>
</dbReference>
<dbReference type="Gene3D" id="3.40.50.1820">
    <property type="entry name" value="alpha/beta hydrolase"/>
    <property type="match status" value="1"/>
</dbReference>
<keyword evidence="2" id="KW-0963">Cytoplasm</keyword>
<dbReference type="EMBL" id="JAGJWT010000001">
    <property type="protein sequence ID" value="MBS9339351.1"/>
    <property type="molecule type" value="Genomic_DNA"/>
</dbReference>
<dbReference type="InterPro" id="IPR029058">
    <property type="entry name" value="AB_hydrolase_fold"/>
</dbReference>
<evidence type="ECO:0000313" key="6">
    <source>
        <dbReference type="EMBL" id="MBS9339351.1"/>
    </source>
</evidence>
<keyword evidence="3" id="KW-0093">Biotin biosynthesis</keyword>
<dbReference type="PANTHER" id="PTHR43798">
    <property type="entry name" value="MONOACYLGLYCEROL LIPASE"/>
    <property type="match status" value="1"/>
</dbReference>
<evidence type="ECO:0000313" key="8">
    <source>
        <dbReference type="Proteomes" id="UP000708805"/>
    </source>
</evidence>
<gene>
    <name evidence="6" type="primary">bioH</name>
    <name evidence="6" type="ORF">J8641_00555</name>
    <name evidence="7" type="ORF">J8641_02430</name>
</gene>
<dbReference type="GO" id="GO:0009102">
    <property type="term" value="P:biotin biosynthetic process"/>
    <property type="evidence" value="ECO:0007669"/>
    <property type="project" value="UniProtKB-KW"/>
</dbReference>
<dbReference type="EC" id="3.1.1.85" evidence="6"/>
<dbReference type="InterPro" id="IPR010076">
    <property type="entry name" value="BioH"/>
</dbReference>
<evidence type="ECO:0000256" key="4">
    <source>
        <dbReference type="ARBA" id="ARBA00022801"/>
    </source>
</evidence>
<dbReference type="EMBL" id="JAGJWT010000001">
    <property type="protein sequence ID" value="MBS9339695.1"/>
    <property type="molecule type" value="Genomic_DNA"/>
</dbReference>
<accession>A0A9X0ZQ69</accession>
<dbReference type="AlphaFoldDB" id="A0A9X0ZQ69"/>
<feature type="domain" description="AB hydrolase-1" evidence="5">
    <location>
        <begin position="35"/>
        <end position="259"/>
    </location>
</feature>
<keyword evidence="4 6" id="KW-0378">Hydrolase</keyword>
<dbReference type="PANTHER" id="PTHR43798:SF31">
    <property type="entry name" value="AB HYDROLASE SUPERFAMILY PROTEIN YCLE"/>
    <property type="match status" value="1"/>
</dbReference>
<name>A0A9X0ZQ69_NEIEL</name>
<dbReference type="InterPro" id="IPR050266">
    <property type="entry name" value="AB_hydrolase_sf"/>
</dbReference>
<organism evidence="6 8">
    <name type="scientific">Neisseria elongata subsp. nitroreducens</name>
    <dbReference type="NCBI Taxonomy" id="90367"/>
    <lineage>
        <taxon>Bacteria</taxon>
        <taxon>Pseudomonadati</taxon>
        <taxon>Pseudomonadota</taxon>
        <taxon>Betaproteobacteria</taxon>
        <taxon>Neisseriales</taxon>
        <taxon>Neisseriaceae</taxon>
        <taxon>Neisseria</taxon>
    </lineage>
</organism>
<proteinExistence type="predicted"/>
<keyword evidence="1" id="KW-0719">Serine esterase</keyword>
<evidence type="ECO:0000259" key="5">
    <source>
        <dbReference type="Pfam" id="PF00561"/>
    </source>
</evidence>
<reference evidence="6" key="1">
    <citation type="submission" date="2021-04" db="EMBL/GenBank/DDBJ databases">
        <title>Genomic characterization of endocarditis-associated Neisseria elongata subsp. nitroreducens.</title>
        <authorList>
            <person name="Schorner M."/>
            <person name="Passarelli-Araujo H."/>
            <person name="Scheffer M."/>
            <person name="Barazzetti F."/>
            <person name="Martins J."/>
            <person name="Machado H."/>
            <person name="Palmeiro J."/>
            <person name="Bazzo M."/>
        </authorList>
    </citation>
    <scope>NUCLEOTIDE SEQUENCE</scope>
    <source>
        <strain evidence="6">Nel_M001</strain>
    </source>
</reference>
<dbReference type="GO" id="GO:0090499">
    <property type="term" value="F:pimelyl-[acyl-carrier protein] methyl ester esterase activity"/>
    <property type="evidence" value="ECO:0007669"/>
    <property type="project" value="UniProtKB-EC"/>
</dbReference>
<dbReference type="Proteomes" id="UP000708805">
    <property type="component" value="Unassembled WGS sequence"/>
</dbReference>
<dbReference type="NCBIfam" id="TIGR01738">
    <property type="entry name" value="bioH"/>
    <property type="match status" value="1"/>
</dbReference>
<comment type="caution">
    <text evidence="6">The sequence shown here is derived from an EMBL/GenBank/DDBJ whole genome shotgun (WGS) entry which is preliminary data.</text>
</comment>
<evidence type="ECO:0000256" key="3">
    <source>
        <dbReference type="ARBA" id="ARBA00022756"/>
    </source>
</evidence>
<dbReference type="Pfam" id="PF00561">
    <property type="entry name" value="Abhydrolase_1"/>
    <property type="match status" value="1"/>
</dbReference>
<evidence type="ECO:0000313" key="7">
    <source>
        <dbReference type="EMBL" id="MBS9339695.1"/>
    </source>
</evidence>
<sequence length="272" mass="30182">MPPEAEAWHNKQHSGAHKCNHRERIFMNKHLPHSVYLIHGWAANGHVFADLCPLLPTNWQVRAPDLPGHGAGQLNGAFDIMAAADTLAAEMPDNSDIVGWSLGGLVALYIAIRHPHKVRRLCLTSSFAKFLATTDYPQGLNRSALDKMIALFEQDYPKYMRQFLQLQLLNTPDGEEIIASVLPDMIKNGTPAALQSALDALALADARPFLRQIRQPVLLVYGGKDSITPPRMGEYLEQHLPFAELQIIEKAAHAPFLSHAAEFSGLLKRFFG</sequence>
<dbReference type="SUPFAM" id="SSF53474">
    <property type="entry name" value="alpha/beta-Hydrolases"/>
    <property type="match status" value="1"/>
</dbReference>
<dbReference type="InterPro" id="IPR000073">
    <property type="entry name" value="AB_hydrolase_1"/>
</dbReference>
<evidence type="ECO:0000256" key="1">
    <source>
        <dbReference type="ARBA" id="ARBA00022487"/>
    </source>
</evidence>
<protein>
    <submittedName>
        <fullName evidence="6">Pimeloyl-ACP methyl ester esterase BioH</fullName>
        <ecNumber evidence="6">3.1.1.85</ecNumber>
    </submittedName>
</protein>